<accession>A0A392UKT0</accession>
<reference evidence="2 3" key="1">
    <citation type="journal article" date="2018" name="Front. Plant Sci.">
        <title>Red Clover (Trifolium pratense) and Zigzag Clover (T. medium) - A Picture of Genomic Similarities and Differences.</title>
        <authorList>
            <person name="Dluhosova J."/>
            <person name="Istvanek J."/>
            <person name="Nedelnik J."/>
            <person name="Repkova J."/>
        </authorList>
    </citation>
    <scope>NUCLEOTIDE SEQUENCE [LARGE SCALE GENOMIC DNA]</scope>
    <source>
        <strain evidence="3">cv. 10/8</strain>
        <tissue evidence="2">Leaf</tissue>
    </source>
</reference>
<feature type="non-terminal residue" evidence="2">
    <location>
        <position position="1"/>
    </location>
</feature>
<comment type="caution">
    <text evidence="2">The sequence shown here is derived from an EMBL/GenBank/DDBJ whole genome shotgun (WGS) entry which is preliminary data.</text>
</comment>
<evidence type="ECO:0000313" key="2">
    <source>
        <dbReference type="EMBL" id="MCI74243.1"/>
    </source>
</evidence>
<name>A0A392UKT0_9FABA</name>
<dbReference type="Proteomes" id="UP000265520">
    <property type="component" value="Unassembled WGS sequence"/>
</dbReference>
<dbReference type="AlphaFoldDB" id="A0A392UKT0"/>
<evidence type="ECO:0000256" key="1">
    <source>
        <dbReference type="SAM" id="MobiDB-lite"/>
    </source>
</evidence>
<evidence type="ECO:0000313" key="3">
    <source>
        <dbReference type="Proteomes" id="UP000265520"/>
    </source>
</evidence>
<protein>
    <submittedName>
        <fullName evidence="2">Uncharacterized protein</fullName>
    </submittedName>
</protein>
<keyword evidence="3" id="KW-1185">Reference proteome</keyword>
<proteinExistence type="predicted"/>
<sequence length="25" mass="2879">KKAGGLEDYQLPPQHPLEPRRHSPQ</sequence>
<dbReference type="EMBL" id="LXQA010856460">
    <property type="protein sequence ID" value="MCI74243.1"/>
    <property type="molecule type" value="Genomic_DNA"/>
</dbReference>
<feature type="region of interest" description="Disordered" evidence="1">
    <location>
        <begin position="1"/>
        <end position="25"/>
    </location>
</feature>
<organism evidence="2 3">
    <name type="scientific">Trifolium medium</name>
    <dbReference type="NCBI Taxonomy" id="97028"/>
    <lineage>
        <taxon>Eukaryota</taxon>
        <taxon>Viridiplantae</taxon>
        <taxon>Streptophyta</taxon>
        <taxon>Embryophyta</taxon>
        <taxon>Tracheophyta</taxon>
        <taxon>Spermatophyta</taxon>
        <taxon>Magnoliopsida</taxon>
        <taxon>eudicotyledons</taxon>
        <taxon>Gunneridae</taxon>
        <taxon>Pentapetalae</taxon>
        <taxon>rosids</taxon>
        <taxon>fabids</taxon>
        <taxon>Fabales</taxon>
        <taxon>Fabaceae</taxon>
        <taxon>Papilionoideae</taxon>
        <taxon>50 kb inversion clade</taxon>
        <taxon>NPAAA clade</taxon>
        <taxon>Hologalegina</taxon>
        <taxon>IRL clade</taxon>
        <taxon>Trifolieae</taxon>
        <taxon>Trifolium</taxon>
    </lineage>
</organism>